<dbReference type="EMBL" id="BK014974">
    <property type="protein sequence ID" value="DAD85140.1"/>
    <property type="molecule type" value="Genomic_DNA"/>
</dbReference>
<accession>A0A8S5MSD0</accession>
<organism evidence="1">
    <name type="scientific">Myoviridae sp. ctGjZ5</name>
    <dbReference type="NCBI Taxonomy" id="2826634"/>
    <lineage>
        <taxon>Viruses</taxon>
        <taxon>Duplodnaviria</taxon>
        <taxon>Heunggongvirae</taxon>
        <taxon>Uroviricota</taxon>
        <taxon>Caudoviricetes</taxon>
    </lineage>
</organism>
<name>A0A8S5MSD0_9CAUD</name>
<sequence length="80" mass="9230">MPESVISDSGYIIYWSDPVHLKYLVSGFSTQTFQVCRASLKKGAFLHVEKEHEILVMITLAINERMFYNANTDKHMVVSY</sequence>
<protein>
    <submittedName>
        <fullName evidence="1">Uncharacterized protein</fullName>
    </submittedName>
</protein>
<proteinExistence type="predicted"/>
<reference evidence="1" key="1">
    <citation type="journal article" date="2021" name="Proc. Natl. Acad. Sci. U.S.A.">
        <title>A Catalog of Tens of Thousands of Viruses from Human Metagenomes Reveals Hidden Associations with Chronic Diseases.</title>
        <authorList>
            <person name="Tisza M.J."/>
            <person name="Buck C.B."/>
        </authorList>
    </citation>
    <scope>NUCLEOTIDE SEQUENCE</scope>
    <source>
        <strain evidence="1">CtGjZ5</strain>
    </source>
</reference>
<evidence type="ECO:0000313" key="1">
    <source>
        <dbReference type="EMBL" id="DAD85140.1"/>
    </source>
</evidence>